<dbReference type="Proteomes" id="UP000006294">
    <property type="component" value="Chromosome"/>
</dbReference>
<dbReference type="InterPro" id="IPR011990">
    <property type="entry name" value="TPR-like_helical_dom_sf"/>
</dbReference>
<dbReference type="KEGG" id="axl:AXY_18830"/>
<keyword evidence="2" id="KW-1185">Reference proteome</keyword>
<protein>
    <submittedName>
        <fullName evidence="1">Uncharacterized protein</fullName>
    </submittedName>
</protein>
<dbReference type="SUPFAM" id="SSF48452">
    <property type="entry name" value="TPR-like"/>
    <property type="match status" value="1"/>
</dbReference>
<dbReference type="HOGENOM" id="CLU_817944_0_0_9"/>
<dbReference type="STRING" id="698758.AXY_18830"/>
<dbReference type="Gene3D" id="1.25.40.10">
    <property type="entry name" value="Tetratricopeptide repeat domain"/>
    <property type="match status" value="1"/>
</dbReference>
<dbReference type="RefSeq" id="WP_015010602.1">
    <property type="nucleotide sequence ID" value="NC_018704.1"/>
</dbReference>
<sequence length="339" mass="39489">MAQINPRLIQTITKKPIDELPESPTVSKLPGTYAKLINRNKDKIESRYPDNFFMVKCKSCERKGKYNVGLILVNVDQKPKKADSDKIAQTTGYFRCKHCNDAGNWEMPVEFNIAILAGMVMHDSPIEDNRCELGEYRLFDGSWHLYCSDAEEHLLNLLNEEPNNAYLWTRLANLYFTGNRPELTACVLEHALSIDRYQTEARYTLGSFFHQIGELELAAEHYKYMLLSANKYQKMNAVDFRHFLADGLNDLFLIHLRSNQEIPFLPSIESMEQAGLNLGNDRKIVELDFELFPDELESFYPLAEMYMGSLRNRIPKRQRRLTISINQKGKKKRHKKRRK</sequence>
<reference evidence="1 2" key="1">
    <citation type="submission" date="2011-01" db="EMBL/GenBank/DDBJ databases">
        <title>Whole genome sequence of Amphibacillus xylinus NBRC 15112.</title>
        <authorList>
            <person name="Nakazawa H."/>
            <person name="Katano Y."/>
            <person name="Nakamura S."/>
            <person name="Sasagawa M."/>
            <person name="Fukada J."/>
            <person name="Arai T."/>
            <person name="Sasakura N."/>
            <person name="Mochizuki D."/>
            <person name="Hosoyama A."/>
            <person name="Harada K."/>
            <person name="Horikawa H."/>
            <person name="Kato Y."/>
            <person name="Harada T."/>
            <person name="Sasaki K."/>
            <person name="Sekiguchi M."/>
            <person name="Hodoyama M."/>
            <person name="Nishiko R."/>
            <person name="Narita H."/>
            <person name="Hanamaki A."/>
            <person name="Hata C."/>
            <person name="Konno Y."/>
            <person name="Niimura Y."/>
            <person name="Yamazaki S."/>
            <person name="Fujita N."/>
        </authorList>
    </citation>
    <scope>NUCLEOTIDE SEQUENCE [LARGE SCALE GENOMIC DNA]</scope>
    <source>
        <strain evidence="2">ATCC 51415 / DSM 6626 / JCM 7361 / LMG 17667 / NBRC 15112 / Ep01</strain>
    </source>
</reference>
<accession>K0IZN2</accession>
<organism evidence="1 2">
    <name type="scientific">Amphibacillus xylanus (strain ATCC 51415 / DSM 6626 / JCM 7361 / LMG 17667 / NBRC 15112 / Ep01)</name>
    <dbReference type="NCBI Taxonomy" id="698758"/>
    <lineage>
        <taxon>Bacteria</taxon>
        <taxon>Bacillati</taxon>
        <taxon>Bacillota</taxon>
        <taxon>Bacilli</taxon>
        <taxon>Bacillales</taxon>
        <taxon>Bacillaceae</taxon>
        <taxon>Amphibacillus</taxon>
    </lineage>
</organism>
<gene>
    <name evidence="1" type="ordered locus">AXY_18830</name>
</gene>
<proteinExistence type="predicted"/>
<dbReference type="EMBL" id="AP012050">
    <property type="protein sequence ID" value="BAM48015.1"/>
    <property type="molecule type" value="Genomic_DNA"/>
</dbReference>
<dbReference type="OrthoDB" id="1675022at2"/>
<evidence type="ECO:0000313" key="2">
    <source>
        <dbReference type="Proteomes" id="UP000006294"/>
    </source>
</evidence>
<dbReference type="eggNOG" id="COG0457">
    <property type="taxonomic scope" value="Bacteria"/>
</dbReference>
<name>K0IZN2_AMPXN</name>
<dbReference type="AlphaFoldDB" id="K0IZN2"/>
<evidence type="ECO:0000313" key="1">
    <source>
        <dbReference type="EMBL" id="BAM48015.1"/>
    </source>
</evidence>